<comment type="caution">
    <text evidence="1">The sequence shown here is derived from an EMBL/GenBank/DDBJ whole genome shotgun (WGS) entry which is preliminary data.</text>
</comment>
<protein>
    <submittedName>
        <fullName evidence="1">Uncharacterized protein</fullName>
    </submittedName>
</protein>
<dbReference type="AlphaFoldDB" id="A0A0L6UMQ5"/>
<accession>A0A0L6UMQ5</accession>
<organism evidence="1 2">
    <name type="scientific">Puccinia sorghi</name>
    <dbReference type="NCBI Taxonomy" id="27349"/>
    <lineage>
        <taxon>Eukaryota</taxon>
        <taxon>Fungi</taxon>
        <taxon>Dikarya</taxon>
        <taxon>Basidiomycota</taxon>
        <taxon>Pucciniomycotina</taxon>
        <taxon>Pucciniomycetes</taxon>
        <taxon>Pucciniales</taxon>
        <taxon>Pucciniaceae</taxon>
        <taxon>Puccinia</taxon>
    </lineage>
</organism>
<keyword evidence="2" id="KW-1185">Reference proteome</keyword>
<dbReference type="EMBL" id="LAVV01009917">
    <property type="protein sequence ID" value="KNZ49799.1"/>
    <property type="molecule type" value="Genomic_DNA"/>
</dbReference>
<proteinExistence type="predicted"/>
<evidence type="ECO:0000313" key="2">
    <source>
        <dbReference type="Proteomes" id="UP000037035"/>
    </source>
</evidence>
<reference evidence="1 2" key="1">
    <citation type="submission" date="2015-08" db="EMBL/GenBank/DDBJ databases">
        <title>Next Generation Sequencing and Analysis of the Genome of Puccinia sorghi L Schw, the Causal Agent of Maize Common Rust.</title>
        <authorList>
            <person name="Rochi L."/>
            <person name="Burguener G."/>
            <person name="Darino M."/>
            <person name="Turjanski A."/>
            <person name="Kreff E."/>
            <person name="Dieguez M.J."/>
            <person name="Sacco F."/>
        </authorList>
    </citation>
    <scope>NUCLEOTIDE SEQUENCE [LARGE SCALE GENOMIC DNA]</scope>
    <source>
        <strain evidence="1 2">RO10H11247</strain>
    </source>
</reference>
<gene>
    <name evidence="1" type="ORF">VP01_4775g1</name>
</gene>
<name>A0A0L6UMQ5_9BASI</name>
<dbReference type="VEuPathDB" id="FungiDB:VP01_4775g1"/>
<evidence type="ECO:0000313" key="1">
    <source>
        <dbReference type="EMBL" id="KNZ49799.1"/>
    </source>
</evidence>
<sequence length="393" mass="44563">MKILDPKLLCKSCGHENLHLPKQVAHDSPTFRCSAVNYYRNVVGYTENCLGSNLRMSRRHFESIPGQVQSIPGQQGLMMHSFFCVFWVCYRPAPETGWHDEKAKNLPEKLETHVWAMQEIHKKMVSNKYASTALKNLAENTTKCTSKNQLRIQLPPHQIITRKKSNFPSHLAYQTNKFNYLKESQIKAYNQFCYLNIKIAQLPAVDMQKVPGSFCCYSNHAPKVIQSRFHAQSLLAGGCCMSTSQLIKFFLQCLIQKKSRVDMQHGLAKLSSKLHMFAYVYFLAQSLCKNSWDFLHVNCRQLSIFFFFCSASASSVFGLNVGAGVPFSLLFHNFLFLPEVNFCEILSAGGEVLEKNLHVDQLFLKLAFGSLETFETLKLVNEGTCLAGRGGVL</sequence>
<dbReference type="Proteomes" id="UP000037035">
    <property type="component" value="Unassembled WGS sequence"/>
</dbReference>